<proteinExistence type="predicted"/>
<organism evidence="2 3">
    <name type="scientific">Nocardia tenerifensis</name>
    <dbReference type="NCBI Taxonomy" id="228006"/>
    <lineage>
        <taxon>Bacteria</taxon>
        <taxon>Bacillati</taxon>
        <taxon>Actinomycetota</taxon>
        <taxon>Actinomycetes</taxon>
        <taxon>Mycobacteriales</taxon>
        <taxon>Nocardiaceae</taxon>
        <taxon>Nocardia</taxon>
    </lineage>
</organism>
<feature type="chain" id="PRO_5016301948" evidence="1">
    <location>
        <begin position="27"/>
        <end position="95"/>
    </location>
</feature>
<dbReference type="AlphaFoldDB" id="A0A318JY79"/>
<accession>A0A318JY79</accession>
<gene>
    <name evidence="2" type="ORF">DFR70_107132</name>
</gene>
<reference evidence="2 3" key="1">
    <citation type="submission" date="2018-05" db="EMBL/GenBank/DDBJ databases">
        <title>Genomic Encyclopedia of Type Strains, Phase IV (KMG-IV): sequencing the most valuable type-strain genomes for metagenomic binning, comparative biology and taxonomic classification.</title>
        <authorList>
            <person name="Goeker M."/>
        </authorList>
    </citation>
    <scope>NUCLEOTIDE SEQUENCE [LARGE SCALE GENOMIC DNA]</scope>
    <source>
        <strain evidence="2 3">DSM 44704</strain>
    </source>
</reference>
<protein>
    <submittedName>
        <fullName evidence="2">Peptidase inhibitor family I36</fullName>
    </submittedName>
</protein>
<dbReference type="Pfam" id="PF03995">
    <property type="entry name" value="Inhibitor_I36"/>
    <property type="match status" value="1"/>
</dbReference>
<dbReference type="RefSeq" id="WP_146251196.1">
    <property type="nucleotide sequence ID" value="NZ_QJKF01000007.1"/>
</dbReference>
<evidence type="ECO:0000313" key="3">
    <source>
        <dbReference type="Proteomes" id="UP000247569"/>
    </source>
</evidence>
<keyword evidence="1" id="KW-0732">Signal</keyword>
<sequence length="95" mass="9552">MRHSVRAVLVSLCAAAVCAAAPVATAAPGELIVGGKVYTNPSGCVLLGANDIRSIHNNTKSVVTIYTDATCTGIATAILHPGDNGTYTGKSALVK</sequence>
<dbReference type="Proteomes" id="UP000247569">
    <property type="component" value="Unassembled WGS sequence"/>
</dbReference>
<feature type="signal peptide" evidence="1">
    <location>
        <begin position="1"/>
        <end position="26"/>
    </location>
</feature>
<evidence type="ECO:0000313" key="2">
    <source>
        <dbReference type="EMBL" id="PXX62265.1"/>
    </source>
</evidence>
<evidence type="ECO:0000256" key="1">
    <source>
        <dbReference type="SAM" id="SignalP"/>
    </source>
</evidence>
<dbReference type="EMBL" id="QJKF01000007">
    <property type="protein sequence ID" value="PXX62265.1"/>
    <property type="molecule type" value="Genomic_DNA"/>
</dbReference>
<keyword evidence="3" id="KW-1185">Reference proteome</keyword>
<comment type="caution">
    <text evidence="2">The sequence shown here is derived from an EMBL/GenBank/DDBJ whole genome shotgun (WGS) entry which is preliminary data.</text>
</comment>
<dbReference type="OrthoDB" id="4567904at2"/>
<name>A0A318JY79_9NOCA</name>